<keyword evidence="1" id="KW-0238">DNA-binding</keyword>
<sequence>METDAELISEKLLSLIEERNLTINRLATLSGLKQSTVNSIFNGASKRPTISTIRKLCQALEISVHEFFDFPPYNEVEK</sequence>
<dbReference type="GO" id="GO:0005829">
    <property type="term" value="C:cytosol"/>
    <property type="evidence" value="ECO:0007669"/>
    <property type="project" value="TreeGrafter"/>
</dbReference>
<feature type="domain" description="HTH cro/C1-type" evidence="2">
    <location>
        <begin position="12"/>
        <end position="67"/>
    </location>
</feature>
<accession>W7DFG3</accession>
<name>W7DFG3_9LIST</name>
<dbReference type="PANTHER" id="PTHR46797">
    <property type="entry name" value="HTH-TYPE TRANSCRIPTIONAL REGULATOR"/>
    <property type="match status" value="1"/>
</dbReference>
<dbReference type="RefSeq" id="WP_036065169.1">
    <property type="nucleotide sequence ID" value="NZ_AODM01000076.1"/>
</dbReference>
<reference evidence="3 4" key="1">
    <citation type="submission" date="2012-12" db="EMBL/GenBank/DDBJ databases">
        <title>Novel taxa of Listeriaceae from agricultural environments in the United States.</title>
        <authorList>
            <person name="den Bakker H.C."/>
            <person name="Allred A."/>
            <person name="Warchocki S."/>
            <person name="Wright E.M."/>
            <person name="Burrell A."/>
            <person name="Nightingale K.K."/>
            <person name="Kephart D."/>
            <person name="Wiedmann M."/>
        </authorList>
    </citation>
    <scope>NUCLEOTIDE SEQUENCE [LARGE SCALE GENOMIC DNA]</scope>
    <source>
        <strain evidence="3 4">FSL S10-1203</strain>
    </source>
</reference>
<dbReference type="SUPFAM" id="SSF47413">
    <property type="entry name" value="lambda repressor-like DNA-binding domains"/>
    <property type="match status" value="1"/>
</dbReference>
<dbReference type="SMART" id="SM00530">
    <property type="entry name" value="HTH_XRE"/>
    <property type="match status" value="1"/>
</dbReference>
<evidence type="ECO:0000259" key="2">
    <source>
        <dbReference type="PROSITE" id="PS50943"/>
    </source>
</evidence>
<comment type="caution">
    <text evidence="3">The sequence shown here is derived from an EMBL/GenBank/DDBJ whole genome shotgun (WGS) entry which is preliminary data.</text>
</comment>
<dbReference type="PATRIC" id="fig|1265822.4.peg.3896"/>
<proteinExistence type="predicted"/>
<dbReference type="InterPro" id="IPR010982">
    <property type="entry name" value="Lambda_DNA-bd_dom_sf"/>
</dbReference>
<dbReference type="PROSITE" id="PS50943">
    <property type="entry name" value="HTH_CROC1"/>
    <property type="match status" value="1"/>
</dbReference>
<dbReference type="PANTHER" id="PTHR46797:SF1">
    <property type="entry name" value="METHYLPHOSPHONATE SYNTHASE"/>
    <property type="match status" value="1"/>
</dbReference>
<dbReference type="EMBL" id="AODM01000076">
    <property type="protein sequence ID" value="EUJ46196.1"/>
    <property type="molecule type" value="Genomic_DNA"/>
</dbReference>
<organism evidence="3 4">
    <name type="scientific">Listeria fleischmannii FSL S10-1203</name>
    <dbReference type="NCBI Taxonomy" id="1265822"/>
    <lineage>
        <taxon>Bacteria</taxon>
        <taxon>Bacillati</taxon>
        <taxon>Bacillota</taxon>
        <taxon>Bacilli</taxon>
        <taxon>Bacillales</taxon>
        <taxon>Listeriaceae</taxon>
        <taxon>Listeria</taxon>
    </lineage>
</organism>
<dbReference type="Pfam" id="PF13443">
    <property type="entry name" value="HTH_26"/>
    <property type="match status" value="1"/>
</dbReference>
<dbReference type="InterPro" id="IPR050807">
    <property type="entry name" value="TransReg_Diox_bact_type"/>
</dbReference>
<evidence type="ECO:0000313" key="3">
    <source>
        <dbReference type="EMBL" id="EUJ46196.1"/>
    </source>
</evidence>
<dbReference type="InterPro" id="IPR001387">
    <property type="entry name" value="Cro/C1-type_HTH"/>
</dbReference>
<dbReference type="Proteomes" id="UP000019241">
    <property type="component" value="Unassembled WGS sequence"/>
</dbReference>
<dbReference type="CDD" id="cd00093">
    <property type="entry name" value="HTH_XRE"/>
    <property type="match status" value="1"/>
</dbReference>
<evidence type="ECO:0000256" key="1">
    <source>
        <dbReference type="ARBA" id="ARBA00023125"/>
    </source>
</evidence>
<protein>
    <submittedName>
        <fullName evidence="3">Prophage P1 protein 11, phage transcription regulator</fullName>
    </submittedName>
</protein>
<dbReference type="AlphaFoldDB" id="W7DFG3"/>
<dbReference type="Gene3D" id="1.10.260.40">
    <property type="entry name" value="lambda repressor-like DNA-binding domains"/>
    <property type="match status" value="1"/>
</dbReference>
<dbReference type="GO" id="GO:0003700">
    <property type="term" value="F:DNA-binding transcription factor activity"/>
    <property type="evidence" value="ECO:0007669"/>
    <property type="project" value="TreeGrafter"/>
</dbReference>
<evidence type="ECO:0000313" key="4">
    <source>
        <dbReference type="Proteomes" id="UP000019241"/>
    </source>
</evidence>
<dbReference type="GO" id="GO:0003677">
    <property type="term" value="F:DNA binding"/>
    <property type="evidence" value="ECO:0007669"/>
    <property type="project" value="UniProtKB-KW"/>
</dbReference>
<gene>
    <name evidence="3" type="ORF">MCOL2_19074</name>
</gene>